<keyword evidence="4 7" id="KW-0812">Transmembrane</keyword>
<evidence type="ECO:0000256" key="6">
    <source>
        <dbReference type="ARBA" id="ARBA00023136"/>
    </source>
</evidence>
<protein>
    <recommendedName>
        <fullName evidence="7">UPF0056 membrane protein</fullName>
    </recommendedName>
</protein>
<comment type="subcellular location">
    <subcellularLocation>
        <location evidence="1 7">Cell membrane</location>
        <topology evidence="1 7">Multi-pass membrane protein</topology>
    </subcellularLocation>
</comment>
<comment type="similarity">
    <text evidence="2 7">Belongs to the UPF0056 (MarC) family.</text>
</comment>
<keyword evidence="9" id="KW-1185">Reference proteome</keyword>
<dbReference type="RefSeq" id="WP_341596195.1">
    <property type="nucleotide sequence ID" value="NZ_JBAKAZ010000003.1"/>
</dbReference>
<gene>
    <name evidence="8" type="ORF">V6256_01380</name>
</gene>
<evidence type="ECO:0000313" key="9">
    <source>
        <dbReference type="Proteomes" id="UP001369082"/>
    </source>
</evidence>
<dbReference type="EMBL" id="JBAKAZ010000003">
    <property type="protein sequence ID" value="MEL0628246.1"/>
    <property type="molecule type" value="Genomic_DNA"/>
</dbReference>
<feature type="transmembrane region" description="Helical" evidence="7">
    <location>
        <begin position="43"/>
        <end position="61"/>
    </location>
</feature>
<evidence type="ECO:0000256" key="1">
    <source>
        <dbReference type="ARBA" id="ARBA00004651"/>
    </source>
</evidence>
<evidence type="ECO:0000256" key="2">
    <source>
        <dbReference type="ARBA" id="ARBA00009784"/>
    </source>
</evidence>
<evidence type="ECO:0000313" key="8">
    <source>
        <dbReference type="EMBL" id="MEL0628246.1"/>
    </source>
</evidence>
<dbReference type="Pfam" id="PF01914">
    <property type="entry name" value="MarC"/>
    <property type="match status" value="1"/>
</dbReference>
<evidence type="ECO:0000256" key="5">
    <source>
        <dbReference type="ARBA" id="ARBA00022989"/>
    </source>
</evidence>
<comment type="caution">
    <text evidence="8">The sequence shown here is derived from an EMBL/GenBank/DDBJ whole genome shotgun (WGS) entry which is preliminary data.</text>
</comment>
<name>A0ABU9GLQ5_9GAMM</name>
<organism evidence="8 9">
    <name type="scientific">Psychromonas aquatilis</name>
    <dbReference type="NCBI Taxonomy" id="2005072"/>
    <lineage>
        <taxon>Bacteria</taxon>
        <taxon>Pseudomonadati</taxon>
        <taxon>Pseudomonadota</taxon>
        <taxon>Gammaproteobacteria</taxon>
        <taxon>Alteromonadales</taxon>
        <taxon>Psychromonadaceae</taxon>
        <taxon>Psychromonas</taxon>
    </lineage>
</organism>
<keyword evidence="3" id="KW-1003">Cell membrane</keyword>
<feature type="transmembrane region" description="Helical" evidence="7">
    <location>
        <begin position="112"/>
        <end position="132"/>
    </location>
</feature>
<keyword evidence="5 7" id="KW-1133">Transmembrane helix</keyword>
<evidence type="ECO:0000256" key="4">
    <source>
        <dbReference type="ARBA" id="ARBA00022692"/>
    </source>
</evidence>
<dbReference type="PANTHER" id="PTHR33508">
    <property type="entry name" value="UPF0056 MEMBRANE PROTEIN YHCE"/>
    <property type="match status" value="1"/>
</dbReference>
<accession>A0ABU9GLQ5</accession>
<dbReference type="NCBIfam" id="TIGR00427">
    <property type="entry name" value="NAAT family transporter"/>
    <property type="match status" value="1"/>
</dbReference>
<feature type="transmembrane region" description="Helical" evidence="7">
    <location>
        <begin position="73"/>
        <end position="92"/>
    </location>
</feature>
<keyword evidence="6 7" id="KW-0472">Membrane</keyword>
<feature type="transmembrane region" description="Helical" evidence="7">
    <location>
        <begin position="138"/>
        <end position="158"/>
    </location>
</feature>
<reference evidence="8 9" key="1">
    <citation type="submission" date="2024-02" db="EMBL/GenBank/DDBJ databases">
        <title>Bacteria isolated from the canopy kelp, Nereocystis luetkeana.</title>
        <authorList>
            <person name="Pfister C.A."/>
            <person name="Younker I.T."/>
            <person name="Light S.H."/>
        </authorList>
    </citation>
    <scope>NUCLEOTIDE SEQUENCE [LARGE SCALE GENOMIC DNA]</scope>
    <source>
        <strain evidence="8 9">TI.1.05</strain>
    </source>
</reference>
<dbReference type="Proteomes" id="UP001369082">
    <property type="component" value="Unassembled WGS sequence"/>
</dbReference>
<proteinExistence type="inferred from homology"/>
<sequence length="204" mass="22475">MESTFSIFSTAVLIFFILDPFGNVPLILSILKNIDKQRHSKIIIREMLIGLFILVTFLFFGEQFLSLFHLETQAITIAGGIIFFVIALKMIFPDPNGSDMFAVKKGDEPLVVPIAIPMIAGPAALATLLVLAKTNTDHSGALLVSLLLAWLMTAIVLLCSPKLYKLLKEKGLTALERLMGMLLLIMSVQMFIDGIRALLPSFHS</sequence>
<evidence type="ECO:0000256" key="3">
    <source>
        <dbReference type="ARBA" id="ARBA00022475"/>
    </source>
</evidence>
<feature type="transmembrane region" description="Helical" evidence="7">
    <location>
        <begin position="6"/>
        <end position="31"/>
    </location>
</feature>
<dbReference type="PANTHER" id="PTHR33508:SF10">
    <property type="entry name" value="UPF0056 INNER MEMBRANE PROTEIN YHGN"/>
    <property type="match status" value="1"/>
</dbReference>
<dbReference type="InterPro" id="IPR002771">
    <property type="entry name" value="Multi_antbiot-R_MarC"/>
</dbReference>
<feature type="transmembrane region" description="Helical" evidence="7">
    <location>
        <begin position="178"/>
        <end position="199"/>
    </location>
</feature>
<evidence type="ECO:0000256" key="7">
    <source>
        <dbReference type="RuleBase" id="RU362048"/>
    </source>
</evidence>